<dbReference type="KEGG" id="fsm:CCS41_08385"/>
<keyword evidence="3" id="KW-1185">Reference proteome</keyword>
<evidence type="ECO:0000313" key="2">
    <source>
        <dbReference type="EMBL" id="AWK14486.1"/>
    </source>
</evidence>
<organism evidence="2 3">
    <name type="scientific">Candidatus Fukatsuia symbiotica</name>
    <dbReference type="NCBI Taxonomy" id="1878942"/>
    <lineage>
        <taxon>Bacteria</taxon>
        <taxon>Pseudomonadati</taxon>
        <taxon>Pseudomonadota</taxon>
        <taxon>Gammaproteobacteria</taxon>
        <taxon>Enterobacterales</taxon>
        <taxon>Yersiniaceae</taxon>
        <taxon>Candidatus Fukatsuia</taxon>
    </lineage>
</organism>
<dbReference type="Proteomes" id="UP000261875">
    <property type="component" value="Chromosome"/>
</dbReference>
<sequence>MPTSPGVSFSGRLLPVVSYGHRALADQSSRIRNSIISTGNTFQMMCNPITCSNNAYQSDTHAIGLPVASHEVEPSYLVNPLVSRELSSMPQVADNRWFKLNRLQLDPTKIFNACKFGLAGAIAVYALVGVLAPVVSIPFMAAVGLVGATFICCVVIKFHSEKISEGITLGVIAYMQGGSVLTHIVGCTLIAGSVAAGNDANMSDATTAACIGSVAGLLGWASGNTSAAGASSSTVGFAFARLSDPLQPQLEPVKWATGIGAMIGGWLLRTPAGSDEVGSNAVLAARVGNQMGIVYSCLANPTFPNLATATTVTFAPLITDMLLEYTPWLNRIPIHENMQLTLISLGLYYCGLGSPYSAFICSGATALYTAADKKTGGMLTTKVRYLAHDGLNDISFSVVNGLKNTSHFVGNRLKGVSNLVVNSINSANFSSLLTGCANSTTHAFLSLSRVAAGRVSCSR</sequence>
<name>A0A2U8I5Q6_9GAMM</name>
<accession>A0A2U8I5Q6</accession>
<keyword evidence="1" id="KW-0812">Transmembrane</keyword>
<reference evidence="2 3" key="1">
    <citation type="submission" date="2017-05" db="EMBL/GenBank/DDBJ databases">
        <title>Genome sequence of Candidatus Fukatsuia symbiotica and Candidatus Hamiltonella defensa from Acyrthosiphon pisum strain 5D.</title>
        <authorList>
            <person name="Patel V.A."/>
            <person name="Chevignon G."/>
            <person name="Russell J.A."/>
            <person name="Oliver K.M."/>
        </authorList>
    </citation>
    <scope>NUCLEOTIDE SEQUENCE [LARGE SCALE GENOMIC DNA]</scope>
    <source>
        <strain evidence="2 3">5D</strain>
    </source>
</reference>
<dbReference type="AlphaFoldDB" id="A0A2U8I5Q6"/>
<keyword evidence="1" id="KW-1133">Transmembrane helix</keyword>
<feature type="transmembrane region" description="Helical" evidence="1">
    <location>
        <begin position="110"/>
        <end position="131"/>
    </location>
</feature>
<proteinExistence type="predicted"/>
<evidence type="ECO:0000313" key="3">
    <source>
        <dbReference type="Proteomes" id="UP000261875"/>
    </source>
</evidence>
<gene>
    <name evidence="2" type="ORF">CCS41_08385</name>
</gene>
<dbReference type="EMBL" id="CP021659">
    <property type="protein sequence ID" value="AWK14486.1"/>
    <property type="molecule type" value="Genomic_DNA"/>
</dbReference>
<protein>
    <submittedName>
        <fullName evidence="2">Uncharacterized protein</fullName>
    </submittedName>
</protein>
<feature type="transmembrane region" description="Helical" evidence="1">
    <location>
        <begin position="137"/>
        <end position="156"/>
    </location>
</feature>
<keyword evidence="1" id="KW-0472">Membrane</keyword>
<evidence type="ECO:0000256" key="1">
    <source>
        <dbReference type="SAM" id="Phobius"/>
    </source>
</evidence>